<dbReference type="Gene3D" id="1.10.10.60">
    <property type="entry name" value="Homeodomain-like"/>
    <property type="match status" value="1"/>
</dbReference>
<dbReference type="Proteomes" id="UP000279236">
    <property type="component" value="Unassembled WGS sequence"/>
</dbReference>
<evidence type="ECO:0000313" key="3">
    <source>
        <dbReference type="Proteomes" id="UP000279236"/>
    </source>
</evidence>
<evidence type="ECO:0000256" key="1">
    <source>
        <dbReference type="SAM" id="MobiDB-lite"/>
    </source>
</evidence>
<protein>
    <recommendedName>
        <fullName evidence="4">Myb-like domain-containing protein</fullName>
    </recommendedName>
</protein>
<comment type="caution">
    <text evidence="2">The sequence shown here is derived from an EMBL/GenBank/DDBJ whole genome shotgun (WGS) entry which is preliminary data.</text>
</comment>
<keyword evidence="3" id="KW-1185">Reference proteome</keyword>
<dbReference type="AlphaFoldDB" id="A0A427XP78"/>
<dbReference type="InterPro" id="IPR009057">
    <property type="entry name" value="Homeodomain-like_sf"/>
</dbReference>
<reference evidence="2 3" key="1">
    <citation type="submission" date="2018-11" db="EMBL/GenBank/DDBJ databases">
        <title>Genome sequence of Apiotrichum porosum DSM 27194.</title>
        <authorList>
            <person name="Aliyu H."/>
            <person name="Gorte O."/>
            <person name="Ochsenreither K."/>
        </authorList>
    </citation>
    <scope>NUCLEOTIDE SEQUENCE [LARGE SCALE GENOMIC DNA]</scope>
    <source>
        <strain evidence="2 3">DSM 27194</strain>
    </source>
</reference>
<feature type="compositionally biased region" description="Polar residues" evidence="1">
    <location>
        <begin position="1"/>
        <end position="10"/>
    </location>
</feature>
<dbReference type="SUPFAM" id="SSF46689">
    <property type="entry name" value="Homeodomain-like"/>
    <property type="match status" value="1"/>
</dbReference>
<dbReference type="EMBL" id="RSCE01000008">
    <property type="protein sequence ID" value="RSH80634.1"/>
    <property type="molecule type" value="Genomic_DNA"/>
</dbReference>
<dbReference type="OrthoDB" id="2563604at2759"/>
<feature type="region of interest" description="Disordered" evidence="1">
    <location>
        <begin position="1"/>
        <end position="42"/>
    </location>
</feature>
<proteinExistence type="predicted"/>
<accession>A0A427XP78</accession>
<dbReference type="InterPro" id="IPR001005">
    <property type="entry name" value="SANT/Myb"/>
</dbReference>
<sequence>MPPTKRSLSMSEDEDLKPKLESDGNFQPSTAKSTKKPATGVTRTAWTGEEYNLIFAHVTKHGARDFEGVVPGRNLNQIRKAWVQVVQPTCKKALDEKAASNKK</sequence>
<organism evidence="2 3">
    <name type="scientific">Apiotrichum porosum</name>
    <dbReference type="NCBI Taxonomy" id="105984"/>
    <lineage>
        <taxon>Eukaryota</taxon>
        <taxon>Fungi</taxon>
        <taxon>Dikarya</taxon>
        <taxon>Basidiomycota</taxon>
        <taxon>Agaricomycotina</taxon>
        <taxon>Tremellomycetes</taxon>
        <taxon>Trichosporonales</taxon>
        <taxon>Trichosporonaceae</taxon>
        <taxon>Apiotrichum</taxon>
    </lineage>
</organism>
<evidence type="ECO:0000313" key="2">
    <source>
        <dbReference type="EMBL" id="RSH80634.1"/>
    </source>
</evidence>
<name>A0A427XP78_9TREE</name>
<evidence type="ECO:0008006" key="4">
    <source>
        <dbReference type="Google" id="ProtNLM"/>
    </source>
</evidence>
<dbReference type="RefSeq" id="XP_028475581.1">
    <property type="nucleotide sequence ID" value="XM_028624509.1"/>
</dbReference>
<dbReference type="CDD" id="cd00167">
    <property type="entry name" value="SANT"/>
    <property type="match status" value="1"/>
</dbReference>
<dbReference type="GeneID" id="39593761"/>
<gene>
    <name evidence="2" type="ORF">EHS24_009218</name>
</gene>